<dbReference type="SUPFAM" id="SSF54106">
    <property type="entry name" value="LysM domain"/>
    <property type="match status" value="2"/>
</dbReference>
<feature type="chain" id="PRO_5046156528" evidence="1">
    <location>
        <begin position="31"/>
        <end position="300"/>
    </location>
</feature>
<dbReference type="Pfam" id="PF01476">
    <property type="entry name" value="LysM"/>
    <property type="match status" value="2"/>
</dbReference>
<evidence type="ECO:0000313" key="4">
    <source>
        <dbReference type="Proteomes" id="UP001232973"/>
    </source>
</evidence>
<evidence type="ECO:0000259" key="2">
    <source>
        <dbReference type="PROSITE" id="PS51782"/>
    </source>
</evidence>
<feature type="domain" description="LysM" evidence="2">
    <location>
        <begin position="32"/>
        <end position="75"/>
    </location>
</feature>
<evidence type="ECO:0000256" key="1">
    <source>
        <dbReference type="SAM" id="SignalP"/>
    </source>
</evidence>
<keyword evidence="4" id="KW-1185">Reference proteome</keyword>
<dbReference type="CDD" id="cd13399">
    <property type="entry name" value="Slt35-like"/>
    <property type="match status" value="1"/>
</dbReference>
<dbReference type="CDD" id="cd00118">
    <property type="entry name" value="LysM"/>
    <property type="match status" value="1"/>
</dbReference>
<feature type="domain" description="LysM" evidence="2">
    <location>
        <begin position="100"/>
        <end position="143"/>
    </location>
</feature>
<dbReference type="SUPFAM" id="SSF53955">
    <property type="entry name" value="Lysozyme-like"/>
    <property type="match status" value="1"/>
</dbReference>
<dbReference type="PANTHER" id="PTHR33734:SF22">
    <property type="entry name" value="MEMBRANE-BOUND LYTIC MUREIN TRANSGLYCOSYLASE D"/>
    <property type="match status" value="1"/>
</dbReference>
<keyword evidence="1" id="KW-0732">Signal</keyword>
<comment type="caution">
    <text evidence="3">The sequence shown here is derived from an EMBL/GenBank/DDBJ whole genome shotgun (WGS) entry which is preliminary data.</text>
</comment>
<feature type="signal peptide" evidence="1">
    <location>
        <begin position="1"/>
        <end position="30"/>
    </location>
</feature>
<gene>
    <name evidence="3" type="ORF">J2S03_000313</name>
</gene>
<dbReference type="Proteomes" id="UP001232973">
    <property type="component" value="Unassembled WGS sequence"/>
</dbReference>
<dbReference type="PANTHER" id="PTHR33734">
    <property type="entry name" value="LYSM DOMAIN-CONTAINING GPI-ANCHORED PROTEIN 2"/>
    <property type="match status" value="1"/>
</dbReference>
<dbReference type="Gene3D" id="1.10.530.10">
    <property type="match status" value="1"/>
</dbReference>
<accession>A0ABT9XEJ5</accession>
<dbReference type="Pfam" id="PF13406">
    <property type="entry name" value="SLT_2"/>
    <property type="match status" value="1"/>
</dbReference>
<dbReference type="Gene3D" id="3.10.350.10">
    <property type="entry name" value="LysM domain"/>
    <property type="match status" value="2"/>
</dbReference>
<name>A0ABT9XEJ5_9BACL</name>
<dbReference type="EMBL" id="JAUSTP010000001">
    <property type="protein sequence ID" value="MDQ0188509.1"/>
    <property type="molecule type" value="Genomic_DNA"/>
</dbReference>
<dbReference type="InterPro" id="IPR023346">
    <property type="entry name" value="Lysozyme-like_dom_sf"/>
</dbReference>
<proteinExistence type="predicted"/>
<dbReference type="InterPro" id="IPR031304">
    <property type="entry name" value="SLT_2"/>
</dbReference>
<protein>
    <submittedName>
        <fullName evidence="3">LysM repeat protein</fullName>
    </submittedName>
</protein>
<organism evidence="3 4">
    <name type="scientific">Alicyclobacillus cycloheptanicus</name>
    <dbReference type="NCBI Taxonomy" id="1457"/>
    <lineage>
        <taxon>Bacteria</taxon>
        <taxon>Bacillati</taxon>
        <taxon>Bacillota</taxon>
        <taxon>Bacilli</taxon>
        <taxon>Bacillales</taxon>
        <taxon>Alicyclobacillaceae</taxon>
        <taxon>Alicyclobacillus</taxon>
    </lineage>
</organism>
<dbReference type="InterPro" id="IPR036779">
    <property type="entry name" value="LysM_dom_sf"/>
</dbReference>
<dbReference type="RefSeq" id="WP_274455909.1">
    <property type="nucleotide sequence ID" value="NZ_CP067097.1"/>
</dbReference>
<dbReference type="PROSITE" id="PS51782">
    <property type="entry name" value="LYSM"/>
    <property type="match status" value="2"/>
</dbReference>
<dbReference type="SMART" id="SM00257">
    <property type="entry name" value="LysM"/>
    <property type="match status" value="2"/>
</dbReference>
<evidence type="ECO:0000313" key="3">
    <source>
        <dbReference type="EMBL" id="MDQ0188509.1"/>
    </source>
</evidence>
<sequence length="300" mass="33018">MIVTRRWLYLVCAVLLTFVLSLANFSELHADTDIVVHKGNTLWGLAHQYHTSVKQLKQSNHLTSDMIVVDQTLWIPTATQAKRKVRLSNSVKAKHVSKASVVVVHSGDTLWGIAQQRHTTVQHIMQLNRLSSSLIFPGEKLKVQGAYPIQAAAFRRSTSLVRRSANTVSSSVHTLAYHTGIPEHLIPVYQQAGARYGIPWTVLAAIHRTETNFATGPVVSPAGAEGPMQFMPSTFREYAVSAPGHSGPPDINNVDDAIYTCAHMLAADGYRNNPEAALYLYDHSSAYVYTVQSLARSYAA</sequence>
<dbReference type="InterPro" id="IPR018392">
    <property type="entry name" value="LysM"/>
</dbReference>
<reference evidence="3 4" key="1">
    <citation type="submission" date="2023-07" db="EMBL/GenBank/DDBJ databases">
        <title>Genomic Encyclopedia of Type Strains, Phase IV (KMG-IV): sequencing the most valuable type-strain genomes for metagenomic binning, comparative biology and taxonomic classification.</title>
        <authorList>
            <person name="Goeker M."/>
        </authorList>
    </citation>
    <scope>NUCLEOTIDE SEQUENCE [LARGE SCALE GENOMIC DNA]</scope>
    <source>
        <strain evidence="3 4">DSM 4006</strain>
    </source>
</reference>